<accession>A0A495XKK8</accession>
<dbReference type="PANTHER" id="PTHR43048">
    <property type="entry name" value="METHYLMALONYL-COA EPIMERASE"/>
    <property type="match status" value="1"/>
</dbReference>
<dbReference type="EMBL" id="RBXR01000001">
    <property type="protein sequence ID" value="RKT74422.1"/>
    <property type="molecule type" value="Genomic_DNA"/>
</dbReference>
<evidence type="ECO:0000259" key="3">
    <source>
        <dbReference type="PROSITE" id="PS51819"/>
    </source>
</evidence>
<sequence length="262" mass="29061">MTSTSHDELQELRRRIDETDDELLAAVARRLDLCRQVAEVKRATGTPMMNEQRLAAVRRRATEFAERSGVDAGFLGDLFDAITAEACYLEQEILGPEEGGRSRLANSAKRIDHVAIAVRDLAAAIATFRDRYGFEVVERRQVSGEVSGMDSATLRAGGVTFVLCQGDSPRSNVSQYIEHYGPGVQHIAIEVRGQLELLRDFGAREADLLTGVINAPGLDQSFTRREHNTGIQLEFVTRTDNAGFDDSNVRELFAAMERENVF</sequence>
<dbReference type="PANTHER" id="PTHR43048:SF3">
    <property type="entry name" value="METHYLMALONYL-COA EPIMERASE, MITOCHONDRIAL"/>
    <property type="match status" value="1"/>
</dbReference>
<name>A0A495XKK8_9PSEU</name>
<dbReference type="PROSITE" id="PS51168">
    <property type="entry name" value="CHORISMATE_MUT_2"/>
    <property type="match status" value="1"/>
</dbReference>
<dbReference type="Pfam" id="PF13669">
    <property type="entry name" value="Glyoxalase_4"/>
    <property type="match status" value="1"/>
</dbReference>
<feature type="domain" description="Chorismate mutase" evidence="2">
    <location>
        <begin position="3"/>
        <end position="94"/>
    </location>
</feature>
<dbReference type="SUPFAM" id="SSF48600">
    <property type="entry name" value="Chorismate mutase II"/>
    <property type="match status" value="1"/>
</dbReference>
<organism evidence="4 5">
    <name type="scientific">Saccharothrix variisporea</name>
    <dbReference type="NCBI Taxonomy" id="543527"/>
    <lineage>
        <taxon>Bacteria</taxon>
        <taxon>Bacillati</taxon>
        <taxon>Actinomycetota</taxon>
        <taxon>Actinomycetes</taxon>
        <taxon>Pseudonocardiales</taxon>
        <taxon>Pseudonocardiaceae</taxon>
        <taxon>Saccharothrix</taxon>
    </lineage>
</organism>
<proteinExistence type="predicted"/>
<keyword evidence="5" id="KW-1185">Reference proteome</keyword>
<comment type="caution">
    <text evidence="4">The sequence shown here is derived from an EMBL/GenBank/DDBJ whole genome shotgun (WGS) entry which is preliminary data.</text>
</comment>
<evidence type="ECO:0000313" key="5">
    <source>
        <dbReference type="Proteomes" id="UP000272729"/>
    </source>
</evidence>
<dbReference type="GO" id="GO:0046491">
    <property type="term" value="P:L-methylmalonyl-CoA metabolic process"/>
    <property type="evidence" value="ECO:0007669"/>
    <property type="project" value="TreeGrafter"/>
</dbReference>
<evidence type="ECO:0000256" key="1">
    <source>
        <dbReference type="ARBA" id="ARBA00022723"/>
    </source>
</evidence>
<dbReference type="GO" id="GO:0004493">
    <property type="term" value="F:methylmalonyl-CoA epimerase activity"/>
    <property type="evidence" value="ECO:0007669"/>
    <property type="project" value="TreeGrafter"/>
</dbReference>
<dbReference type="Pfam" id="PF01817">
    <property type="entry name" value="CM_2"/>
    <property type="match status" value="1"/>
</dbReference>
<dbReference type="SMART" id="SM00830">
    <property type="entry name" value="CM_2"/>
    <property type="match status" value="1"/>
</dbReference>
<dbReference type="InterPro" id="IPR029068">
    <property type="entry name" value="Glyas_Bleomycin-R_OHBP_Dase"/>
</dbReference>
<keyword evidence="1" id="KW-0479">Metal-binding</keyword>
<dbReference type="GO" id="GO:0004106">
    <property type="term" value="F:chorismate mutase activity"/>
    <property type="evidence" value="ECO:0007669"/>
    <property type="project" value="InterPro"/>
</dbReference>
<dbReference type="InterPro" id="IPR051785">
    <property type="entry name" value="MMCE/EMCE_epimerase"/>
</dbReference>
<dbReference type="Gene3D" id="3.10.180.10">
    <property type="entry name" value="2,3-Dihydroxybiphenyl 1,2-Dioxygenase, domain 1"/>
    <property type="match status" value="1"/>
</dbReference>
<evidence type="ECO:0000313" key="4">
    <source>
        <dbReference type="EMBL" id="RKT74422.1"/>
    </source>
</evidence>
<dbReference type="InterPro" id="IPR037523">
    <property type="entry name" value="VOC_core"/>
</dbReference>
<dbReference type="GO" id="GO:0046872">
    <property type="term" value="F:metal ion binding"/>
    <property type="evidence" value="ECO:0007669"/>
    <property type="project" value="UniProtKB-KW"/>
</dbReference>
<dbReference type="InterPro" id="IPR002701">
    <property type="entry name" value="CM_II_prokaryot"/>
</dbReference>
<dbReference type="Gene3D" id="1.20.59.10">
    <property type="entry name" value="Chorismate mutase"/>
    <property type="match status" value="1"/>
</dbReference>
<dbReference type="RefSeq" id="WP_121229082.1">
    <property type="nucleotide sequence ID" value="NZ_JBIUBA010000003.1"/>
</dbReference>
<dbReference type="AlphaFoldDB" id="A0A495XKK8"/>
<dbReference type="InterPro" id="IPR036263">
    <property type="entry name" value="Chorismate_II_sf"/>
</dbReference>
<dbReference type="OrthoDB" id="4479197at2"/>
<dbReference type="Proteomes" id="UP000272729">
    <property type="component" value="Unassembled WGS sequence"/>
</dbReference>
<dbReference type="InterPro" id="IPR036979">
    <property type="entry name" value="CM_dom_sf"/>
</dbReference>
<feature type="domain" description="VOC" evidence="3">
    <location>
        <begin position="110"/>
        <end position="238"/>
    </location>
</feature>
<dbReference type="GO" id="GO:0046417">
    <property type="term" value="P:chorismate metabolic process"/>
    <property type="evidence" value="ECO:0007669"/>
    <property type="project" value="InterPro"/>
</dbReference>
<protein>
    <submittedName>
        <fullName evidence="4">Chorismate mutase-like protein</fullName>
    </submittedName>
</protein>
<gene>
    <name evidence="4" type="ORF">DFJ66_7778</name>
</gene>
<dbReference type="SUPFAM" id="SSF54593">
    <property type="entry name" value="Glyoxalase/Bleomycin resistance protein/Dihydroxybiphenyl dioxygenase"/>
    <property type="match status" value="1"/>
</dbReference>
<reference evidence="4 5" key="1">
    <citation type="submission" date="2018-10" db="EMBL/GenBank/DDBJ databases">
        <title>Sequencing the genomes of 1000 actinobacteria strains.</title>
        <authorList>
            <person name="Klenk H.-P."/>
        </authorList>
    </citation>
    <scope>NUCLEOTIDE SEQUENCE [LARGE SCALE GENOMIC DNA]</scope>
    <source>
        <strain evidence="4 5">DSM 43911</strain>
    </source>
</reference>
<dbReference type="PROSITE" id="PS51819">
    <property type="entry name" value="VOC"/>
    <property type="match status" value="1"/>
</dbReference>
<evidence type="ECO:0000259" key="2">
    <source>
        <dbReference type="PROSITE" id="PS51168"/>
    </source>
</evidence>